<name>A0AA95MM71_9BACI</name>
<keyword evidence="1" id="KW-0472">Membrane</keyword>
<proteinExistence type="predicted"/>
<dbReference type="EMBL" id="CP126114">
    <property type="protein sequence ID" value="WHY86554.1"/>
    <property type="molecule type" value="Genomic_DNA"/>
</dbReference>
<keyword evidence="1" id="KW-1133">Transmembrane helix</keyword>
<dbReference type="Proteomes" id="UP001178288">
    <property type="component" value="Chromosome"/>
</dbReference>
<gene>
    <name evidence="2" type="ORF">QNH39_01275</name>
</gene>
<feature type="transmembrane region" description="Helical" evidence="1">
    <location>
        <begin position="97"/>
        <end position="114"/>
    </location>
</feature>
<feature type="transmembrane region" description="Helical" evidence="1">
    <location>
        <begin position="126"/>
        <end position="147"/>
    </location>
</feature>
<dbReference type="KEGG" id="nnv:QNH39_01275"/>
<accession>A0AA95MM71</accession>
<dbReference type="RefSeq" id="WP_066094943.1">
    <property type="nucleotide sequence ID" value="NZ_CP126114.1"/>
</dbReference>
<dbReference type="AlphaFoldDB" id="A0AA95MM71"/>
<keyword evidence="1" id="KW-0812">Transmembrane</keyword>
<evidence type="ECO:0000256" key="1">
    <source>
        <dbReference type="SAM" id="Phobius"/>
    </source>
</evidence>
<keyword evidence="3" id="KW-1185">Reference proteome</keyword>
<feature type="transmembrane region" description="Helical" evidence="1">
    <location>
        <begin position="67"/>
        <end position="85"/>
    </location>
</feature>
<evidence type="ECO:0000313" key="3">
    <source>
        <dbReference type="Proteomes" id="UP001178288"/>
    </source>
</evidence>
<organism evidence="2 3">
    <name type="scientific">Neobacillus novalis</name>
    <dbReference type="NCBI Taxonomy" id="220687"/>
    <lineage>
        <taxon>Bacteria</taxon>
        <taxon>Bacillati</taxon>
        <taxon>Bacillota</taxon>
        <taxon>Bacilli</taxon>
        <taxon>Bacillales</taxon>
        <taxon>Bacillaceae</taxon>
        <taxon>Neobacillus</taxon>
    </lineage>
</organism>
<feature type="transmembrane region" description="Helical" evidence="1">
    <location>
        <begin position="31"/>
        <end position="55"/>
    </location>
</feature>
<sequence length="161" mass="18391">MNKTHKLEAILWSIAFPGFGQLLNGHLLKGVLFILLEFIINVNSLFNQAIMFSFLGKINDAARVVDYQWLMFYPCVYMFAMYDAYKYAEGKNPRLSFVPFAFGAYFVTVGLMYSPKIFFGISFGPIWLPILSLIPGLGIGFIIRYILIKITSKTNYRGRPS</sequence>
<evidence type="ECO:0000313" key="2">
    <source>
        <dbReference type="EMBL" id="WHY86554.1"/>
    </source>
</evidence>
<reference evidence="2" key="1">
    <citation type="submission" date="2023-05" db="EMBL/GenBank/DDBJ databases">
        <title>Comparative genomics of Bacillaceae isolates and their secondary metabolite potential.</title>
        <authorList>
            <person name="Song L."/>
            <person name="Nielsen L.J."/>
            <person name="Mohite O."/>
            <person name="Xu X."/>
            <person name="Weber T."/>
            <person name="Kovacs A.T."/>
        </authorList>
    </citation>
    <scope>NUCLEOTIDE SEQUENCE</scope>
    <source>
        <strain evidence="2">XLM17</strain>
    </source>
</reference>
<protein>
    <submittedName>
        <fullName evidence="2">Uncharacterized protein</fullName>
    </submittedName>
</protein>